<dbReference type="Pfam" id="PF02148">
    <property type="entry name" value="zf-UBP"/>
    <property type="match status" value="1"/>
</dbReference>
<evidence type="ECO:0000256" key="1">
    <source>
        <dbReference type="SAM" id="MobiDB-lite"/>
    </source>
</evidence>
<name>A0ABP6BTT5_9MICO</name>
<feature type="region of interest" description="Disordered" evidence="1">
    <location>
        <begin position="73"/>
        <end position="106"/>
    </location>
</feature>
<dbReference type="SUPFAM" id="SSF57850">
    <property type="entry name" value="RING/U-box"/>
    <property type="match status" value="1"/>
</dbReference>
<dbReference type="EMBL" id="BAAARI010000017">
    <property type="protein sequence ID" value="GAA2586283.1"/>
    <property type="molecule type" value="Genomic_DNA"/>
</dbReference>
<accession>A0ABP6BTT5</accession>
<dbReference type="InterPro" id="IPR013083">
    <property type="entry name" value="Znf_RING/FYVE/PHD"/>
</dbReference>
<sequence length="106" mass="11697">MPPSGTGCVECEQTGSWWLHLRRCAACGHVGCCDDSLGKHATAHWRNTGHRIMQSFEPGEDWFWDYESETMASGPELAPAHSHPVSQPAPGPADRVPADWQSLLRD</sequence>
<feature type="domain" description="UBP-type" evidence="2">
    <location>
        <begin position="1"/>
        <end position="89"/>
    </location>
</feature>
<evidence type="ECO:0000313" key="3">
    <source>
        <dbReference type="EMBL" id="GAA2586283.1"/>
    </source>
</evidence>
<dbReference type="Proteomes" id="UP001500274">
    <property type="component" value="Unassembled WGS sequence"/>
</dbReference>
<reference evidence="4" key="1">
    <citation type="journal article" date="2019" name="Int. J. Syst. Evol. Microbiol.">
        <title>The Global Catalogue of Microorganisms (GCM) 10K type strain sequencing project: providing services to taxonomists for standard genome sequencing and annotation.</title>
        <authorList>
            <consortium name="The Broad Institute Genomics Platform"/>
            <consortium name="The Broad Institute Genome Sequencing Center for Infectious Disease"/>
            <person name="Wu L."/>
            <person name="Ma J."/>
        </authorList>
    </citation>
    <scope>NUCLEOTIDE SEQUENCE [LARGE SCALE GENOMIC DNA]</scope>
    <source>
        <strain evidence="4">JCM 16365</strain>
    </source>
</reference>
<protein>
    <submittedName>
        <fullName evidence="3">UBP-type zinc finger domain-containing protein</fullName>
    </submittedName>
</protein>
<evidence type="ECO:0000313" key="4">
    <source>
        <dbReference type="Proteomes" id="UP001500274"/>
    </source>
</evidence>
<dbReference type="PROSITE" id="PS50271">
    <property type="entry name" value="ZF_UBP"/>
    <property type="match status" value="1"/>
</dbReference>
<gene>
    <name evidence="3" type="ORF">GCM10009862_26670</name>
</gene>
<comment type="caution">
    <text evidence="3">The sequence shown here is derived from an EMBL/GenBank/DDBJ whole genome shotgun (WGS) entry which is preliminary data.</text>
</comment>
<organism evidence="3 4">
    <name type="scientific">Microbacterium binotii</name>
    <dbReference type="NCBI Taxonomy" id="462710"/>
    <lineage>
        <taxon>Bacteria</taxon>
        <taxon>Bacillati</taxon>
        <taxon>Actinomycetota</taxon>
        <taxon>Actinomycetes</taxon>
        <taxon>Micrococcales</taxon>
        <taxon>Microbacteriaceae</taxon>
        <taxon>Microbacterium</taxon>
    </lineage>
</organism>
<dbReference type="InterPro" id="IPR001607">
    <property type="entry name" value="Znf_UBP"/>
</dbReference>
<evidence type="ECO:0000259" key="2">
    <source>
        <dbReference type="PROSITE" id="PS50271"/>
    </source>
</evidence>
<proteinExistence type="predicted"/>
<dbReference type="Gene3D" id="3.30.40.10">
    <property type="entry name" value="Zinc/RING finger domain, C3HC4 (zinc finger)"/>
    <property type="match status" value="1"/>
</dbReference>
<keyword evidence="4" id="KW-1185">Reference proteome</keyword>